<evidence type="ECO:0000256" key="2">
    <source>
        <dbReference type="ARBA" id="ARBA00022540"/>
    </source>
</evidence>
<dbReference type="OrthoDB" id="9806014at2"/>
<dbReference type="NCBIfam" id="TIGR00168">
    <property type="entry name" value="infC"/>
    <property type="match status" value="1"/>
</dbReference>
<keyword evidence="2 5" id="KW-0396">Initiation factor</keyword>
<dbReference type="InterPro" id="IPR019813">
    <property type="entry name" value="Translation_initiation_fac3_CS"/>
</dbReference>
<evidence type="ECO:0000313" key="9">
    <source>
        <dbReference type="Proteomes" id="UP000019229"/>
    </source>
</evidence>
<evidence type="ECO:0000256" key="5">
    <source>
        <dbReference type="RuleBase" id="RU000646"/>
    </source>
</evidence>
<dbReference type="EMBL" id="CP007154">
    <property type="protein sequence ID" value="AHH45135.1"/>
    <property type="molecule type" value="Genomic_DNA"/>
</dbReference>
<sequence length="218" mass="25468">MNPKFFSRSKPTFDHQTNKNIRFPNVYVIDDNNEKIGNMPTSQAIELAKERGLDLVLVSIKEVEGRDGKVVNVPIAKILDYGKFRYDNKKKHKSEKEKQSFTVNREIRMSFSINLQDIKIKAKKAKEFLLDGDRVKVALRFRGREITKIEQGKQVLNQFFEEVKYIAKLSKEINQNGNFLNMHLERDKKKIPKITSSKQLKELLEIEKELQANNENQS</sequence>
<reference evidence="8 9" key="1">
    <citation type="journal article" date="2014" name="Genome Announc.">
        <title>Complete Genome Sequence of Mycoplasma bovoculi Strain M165/69T (ATCC 29104).</title>
        <authorList>
            <person name="Calcutt M.J."/>
            <person name="Foecking M.F."/>
        </authorList>
    </citation>
    <scope>NUCLEOTIDE SEQUENCE [LARGE SCALE GENOMIC DNA]</scope>
    <source>
        <strain evidence="8">M165/69</strain>
    </source>
</reference>
<dbReference type="GO" id="GO:0032790">
    <property type="term" value="P:ribosome disassembly"/>
    <property type="evidence" value="ECO:0007669"/>
    <property type="project" value="TreeGrafter"/>
</dbReference>
<dbReference type="RefSeq" id="WP_022934933.1">
    <property type="nucleotide sequence ID" value="NZ_CP007154.1"/>
</dbReference>
<dbReference type="PANTHER" id="PTHR10938:SF0">
    <property type="entry name" value="TRANSLATION INITIATION FACTOR IF-3, MITOCHONDRIAL"/>
    <property type="match status" value="1"/>
</dbReference>
<dbReference type="KEGG" id="mbc:MYB_00615"/>
<dbReference type="GO" id="GO:0003743">
    <property type="term" value="F:translation initiation factor activity"/>
    <property type="evidence" value="ECO:0007669"/>
    <property type="project" value="UniProtKB-UniRule"/>
</dbReference>
<dbReference type="STRING" id="743966.MYB_00615"/>
<evidence type="ECO:0000259" key="7">
    <source>
        <dbReference type="Pfam" id="PF05198"/>
    </source>
</evidence>
<evidence type="ECO:0000256" key="3">
    <source>
        <dbReference type="ARBA" id="ARBA00022917"/>
    </source>
</evidence>
<dbReference type="InterPro" id="IPR036788">
    <property type="entry name" value="T_IF-3_C_sf"/>
</dbReference>
<dbReference type="SUPFAM" id="SSF54364">
    <property type="entry name" value="Translation initiation factor IF3, N-terminal domain"/>
    <property type="match status" value="1"/>
</dbReference>
<dbReference type="GO" id="GO:0043022">
    <property type="term" value="F:ribosome binding"/>
    <property type="evidence" value="ECO:0007669"/>
    <property type="project" value="TreeGrafter"/>
</dbReference>
<feature type="domain" description="Translation initiation factor 3 C-terminal" evidence="6">
    <location>
        <begin position="104"/>
        <end position="185"/>
    </location>
</feature>
<evidence type="ECO:0000313" key="8">
    <source>
        <dbReference type="EMBL" id="AHH45135.1"/>
    </source>
</evidence>
<dbReference type="GO" id="GO:0005829">
    <property type="term" value="C:cytosol"/>
    <property type="evidence" value="ECO:0007669"/>
    <property type="project" value="TreeGrafter"/>
</dbReference>
<dbReference type="InterPro" id="IPR019815">
    <property type="entry name" value="Translation_initiation_fac_3_C"/>
</dbReference>
<keyword evidence="9" id="KW-1185">Reference proteome</keyword>
<evidence type="ECO:0000256" key="4">
    <source>
        <dbReference type="NCBIfam" id="TIGR00168"/>
    </source>
</evidence>
<dbReference type="eggNOG" id="COG0290">
    <property type="taxonomic scope" value="Bacteria"/>
</dbReference>
<comment type="subcellular location">
    <subcellularLocation>
        <location evidence="5">Cytoplasm</location>
    </subcellularLocation>
</comment>
<dbReference type="Proteomes" id="UP000019229">
    <property type="component" value="Chromosome"/>
</dbReference>
<organism evidence="8 9">
    <name type="scientific">Mesomycoplasma bovoculi M165/69</name>
    <dbReference type="NCBI Taxonomy" id="743966"/>
    <lineage>
        <taxon>Bacteria</taxon>
        <taxon>Bacillati</taxon>
        <taxon>Mycoplasmatota</taxon>
        <taxon>Mycoplasmoidales</taxon>
        <taxon>Metamycoplasmataceae</taxon>
        <taxon>Mesomycoplasma</taxon>
    </lineage>
</organism>
<dbReference type="GO" id="GO:0016020">
    <property type="term" value="C:membrane"/>
    <property type="evidence" value="ECO:0007669"/>
    <property type="project" value="TreeGrafter"/>
</dbReference>
<comment type="subunit">
    <text evidence="5">Monomer.</text>
</comment>
<protein>
    <recommendedName>
        <fullName evidence="4 5">Translation initiation factor IF-3</fullName>
    </recommendedName>
</protein>
<evidence type="ECO:0000259" key="6">
    <source>
        <dbReference type="Pfam" id="PF00707"/>
    </source>
</evidence>
<gene>
    <name evidence="8" type="primary">infC</name>
    <name evidence="8" type="ORF">MYB_00615</name>
</gene>
<dbReference type="PATRIC" id="fig|743966.3.peg.121"/>
<dbReference type="PROSITE" id="PS00938">
    <property type="entry name" value="IF3"/>
    <property type="match status" value="1"/>
</dbReference>
<dbReference type="HOGENOM" id="CLU_054919_3_2_14"/>
<accession>W5UTI3</accession>
<dbReference type="Pfam" id="PF00707">
    <property type="entry name" value="IF3_C"/>
    <property type="match status" value="1"/>
</dbReference>
<name>W5UTI3_9BACT</name>
<dbReference type="Gene3D" id="3.30.110.10">
    <property type="entry name" value="Translation initiation factor 3 (IF-3), C-terminal domain"/>
    <property type="match status" value="1"/>
</dbReference>
<dbReference type="InterPro" id="IPR001288">
    <property type="entry name" value="Translation_initiation_fac_3"/>
</dbReference>
<dbReference type="AlphaFoldDB" id="W5UTI3"/>
<feature type="domain" description="Translation initiation factor 3 N-terminal" evidence="7">
    <location>
        <begin position="17"/>
        <end position="94"/>
    </location>
</feature>
<dbReference type="Gene3D" id="3.10.20.80">
    <property type="entry name" value="Translation initiation factor 3 (IF-3), N-terminal domain"/>
    <property type="match status" value="1"/>
</dbReference>
<comment type="function">
    <text evidence="5">IF-3 binds to the 30S ribosomal subunit and shifts the equilibrium between 70S ribosomes and their 50S and 30S subunits in favor of the free subunits, thus enhancing the availability of 30S subunits on which protein synthesis initiation begins.</text>
</comment>
<proteinExistence type="inferred from homology"/>
<comment type="similarity">
    <text evidence="1 5">Belongs to the IF-3 family.</text>
</comment>
<dbReference type="InterPro" id="IPR019814">
    <property type="entry name" value="Translation_initiation_fac_3_N"/>
</dbReference>
<dbReference type="Pfam" id="PF05198">
    <property type="entry name" value="IF3_N"/>
    <property type="match status" value="1"/>
</dbReference>
<dbReference type="PANTHER" id="PTHR10938">
    <property type="entry name" value="TRANSLATION INITIATION FACTOR IF-3"/>
    <property type="match status" value="1"/>
</dbReference>
<dbReference type="InterPro" id="IPR036787">
    <property type="entry name" value="T_IF-3_N_sf"/>
</dbReference>
<evidence type="ECO:0000256" key="1">
    <source>
        <dbReference type="ARBA" id="ARBA00005439"/>
    </source>
</evidence>
<keyword evidence="3 5" id="KW-0648">Protein biosynthesis</keyword>
<dbReference type="SUPFAM" id="SSF55200">
    <property type="entry name" value="Translation initiation factor IF3, C-terminal domain"/>
    <property type="match status" value="1"/>
</dbReference>